<sequence length="124" mass="14018">MDKLHFAVYLLYTHIPVIFNHNSLIGLYDFEGIAVFKPDIRNLNLFVVNDFLLKKTVFIADAIAVARKTQRSCRIKETGHQTAKAAVSQRGVMFLGLKGFIVNPQLVQRFFNHGIPAQVIDVGF</sequence>
<accession>A0A645I0G9</accession>
<proteinExistence type="predicted"/>
<evidence type="ECO:0000313" key="1">
    <source>
        <dbReference type="EMBL" id="MPN44242.1"/>
    </source>
</evidence>
<reference evidence="1" key="1">
    <citation type="submission" date="2019-08" db="EMBL/GenBank/DDBJ databases">
        <authorList>
            <person name="Kucharzyk K."/>
            <person name="Murdoch R.W."/>
            <person name="Higgins S."/>
            <person name="Loffler F."/>
        </authorList>
    </citation>
    <scope>NUCLEOTIDE SEQUENCE</scope>
</reference>
<dbReference type="AlphaFoldDB" id="A0A645I0G9"/>
<dbReference type="EMBL" id="VSSQ01103231">
    <property type="protein sequence ID" value="MPN44242.1"/>
    <property type="molecule type" value="Genomic_DNA"/>
</dbReference>
<gene>
    <name evidence="1" type="ORF">SDC9_191804</name>
</gene>
<comment type="caution">
    <text evidence="1">The sequence shown here is derived from an EMBL/GenBank/DDBJ whole genome shotgun (WGS) entry which is preliminary data.</text>
</comment>
<organism evidence="1">
    <name type="scientific">bioreactor metagenome</name>
    <dbReference type="NCBI Taxonomy" id="1076179"/>
    <lineage>
        <taxon>unclassified sequences</taxon>
        <taxon>metagenomes</taxon>
        <taxon>ecological metagenomes</taxon>
    </lineage>
</organism>
<name>A0A645I0G9_9ZZZZ</name>
<protein>
    <submittedName>
        <fullName evidence="1">Uncharacterized protein</fullName>
    </submittedName>
</protein>